<sequence>MEYIKKLFADPKMYNEVEFGKKIHEENVLLKLMQEILPEEHVVSAGFRFPEDKDNRNIFAKTADGETIMIGLLVADKETWPSGLNYLQNMLKDEVYRFMRNELLLCRTYFILLTPVDPWKNGREKYTISFRNEQSEELTEMLKSKLVIVCPEN</sequence>
<dbReference type="RefSeq" id="WP_020806553.1">
    <property type="nucleotide sequence ID" value="NZ_CABHMU010000017.1"/>
</dbReference>
<reference evidence="1" key="1">
    <citation type="submission" date="2021-03" db="EMBL/GenBank/DDBJ databases">
        <title>Whole genome sequence of Lactobacillus gasseri HL75.</title>
        <authorList>
            <person name="Kim J.-M."/>
            <person name="Chung S.H."/>
            <person name="Kim J.-S."/>
        </authorList>
    </citation>
    <scope>NUCLEOTIDE SEQUENCE</scope>
    <source>
        <strain evidence="1">HL75</strain>
    </source>
</reference>
<dbReference type="EMBL" id="CP071801">
    <property type="protein sequence ID" value="QTD65963.1"/>
    <property type="molecule type" value="Genomic_DNA"/>
</dbReference>
<organism evidence="1 2">
    <name type="scientific">Lactobacillus gasseri</name>
    <dbReference type="NCBI Taxonomy" id="1596"/>
    <lineage>
        <taxon>Bacteria</taxon>
        <taxon>Bacillati</taxon>
        <taxon>Bacillota</taxon>
        <taxon>Bacilli</taxon>
        <taxon>Lactobacillales</taxon>
        <taxon>Lactobacillaceae</taxon>
        <taxon>Lactobacillus</taxon>
    </lineage>
</organism>
<gene>
    <name evidence="1" type="ORF">J3E67_000255</name>
</gene>
<evidence type="ECO:0000313" key="1">
    <source>
        <dbReference type="EMBL" id="QTD65963.1"/>
    </source>
</evidence>
<name>A0A366KM52_LACGS</name>
<protein>
    <submittedName>
        <fullName evidence="1">Uncharacterized protein</fullName>
    </submittedName>
</protein>
<dbReference type="OrthoDB" id="9869412at2"/>
<proteinExistence type="predicted"/>
<evidence type="ECO:0000313" key="2">
    <source>
        <dbReference type="Proteomes" id="UP000663932"/>
    </source>
</evidence>
<dbReference type="AlphaFoldDB" id="A0A366KM52"/>
<dbReference type="Proteomes" id="UP000663932">
    <property type="component" value="Chromosome"/>
</dbReference>
<accession>A0A366KM52</accession>